<evidence type="ECO:0000313" key="2">
    <source>
        <dbReference type="Proteomes" id="UP000573729"/>
    </source>
</evidence>
<dbReference type="Proteomes" id="UP000573729">
    <property type="component" value="Unassembled WGS sequence"/>
</dbReference>
<evidence type="ECO:0000313" key="1">
    <source>
        <dbReference type="EMBL" id="MBB4667101.1"/>
    </source>
</evidence>
<proteinExistence type="predicted"/>
<dbReference type="EMBL" id="JACHMD010000001">
    <property type="protein sequence ID" value="MBB4667101.1"/>
    <property type="molecule type" value="Genomic_DNA"/>
</dbReference>
<comment type="caution">
    <text evidence="1">The sequence shown here is derived from an EMBL/GenBank/DDBJ whole genome shotgun (WGS) entry which is preliminary data.</text>
</comment>
<dbReference type="RefSeq" id="WP_184217283.1">
    <property type="nucleotide sequence ID" value="NZ_JACHMD010000001.1"/>
</dbReference>
<dbReference type="AlphaFoldDB" id="A0A7W7FI58"/>
<organism evidence="1 2">
    <name type="scientific">Microbacterium marinum</name>
    <dbReference type="NCBI Taxonomy" id="421115"/>
    <lineage>
        <taxon>Bacteria</taxon>
        <taxon>Bacillati</taxon>
        <taxon>Actinomycetota</taxon>
        <taxon>Actinomycetes</taxon>
        <taxon>Micrococcales</taxon>
        <taxon>Microbacteriaceae</taxon>
        <taxon>Microbacterium</taxon>
    </lineage>
</organism>
<protein>
    <submittedName>
        <fullName evidence="1">Uncharacterized protein</fullName>
    </submittedName>
</protein>
<sequence length="148" mass="15998">MTFDGSNEATFILSKETGIGSLLGGRIWEMQVPEGVKLPERPDKRGIKPYATVHFGSTFPIAGTKTMADGAQGGAWMLPFQVYVYASNPEDLREACSIVQHRLVGLQPNTVSGDEVTCNGGLAKPRKDTSAGAPRLVRPIFFQVVCRS</sequence>
<keyword evidence="2" id="KW-1185">Reference proteome</keyword>
<accession>A0A7W7FI58</accession>
<gene>
    <name evidence="1" type="ORF">BKA24_001810</name>
</gene>
<reference evidence="1 2" key="1">
    <citation type="submission" date="2020-08" db="EMBL/GenBank/DDBJ databases">
        <title>Sequencing the genomes of 1000 actinobacteria strains.</title>
        <authorList>
            <person name="Klenk H.-P."/>
        </authorList>
    </citation>
    <scope>NUCLEOTIDE SEQUENCE [LARGE SCALE GENOMIC DNA]</scope>
    <source>
        <strain evidence="1 2">DSM 24947</strain>
    </source>
</reference>
<name>A0A7W7FI58_9MICO</name>